<keyword evidence="2" id="KW-1185">Reference proteome</keyword>
<name>A0ABY5K594_9CELL</name>
<reference evidence="1 2" key="1">
    <citation type="submission" date="2022-07" db="EMBL/GenBank/DDBJ databases">
        <title>Novel species in genus cellulomonas.</title>
        <authorList>
            <person name="Ye L."/>
        </authorList>
    </citation>
    <scope>NUCLEOTIDE SEQUENCE [LARGE SCALE GENOMIC DNA]</scope>
    <source>
        <strain evidence="2">zg-Y908</strain>
    </source>
</reference>
<organism evidence="1 2">
    <name type="scientific">Cellulomonas wangsupingiae</name>
    <dbReference type="NCBI Taxonomy" id="2968085"/>
    <lineage>
        <taxon>Bacteria</taxon>
        <taxon>Bacillati</taxon>
        <taxon>Actinomycetota</taxon>
        <taxon>Actinomycetes</taxon>
        <taxon>Micrococcales</taxon>
        <taxon>Cellulomonadaceae</taxon>
        <taxon>Cellulomonas</taxon>
    </lineage>
</organism>
<evidence type="ECO:0000313" key="1">
    <source>
        <dbReference type="EMBL" id="UUI65233.1"/>
    </source>
</evidence>
<proteinExistence type="predicted"/>
<dbReference type="Proteomes" id="UP001317322">
    <property type="component" value="Chromosome"/>
</dbReference>
<sequence>MLSREKRTRVTAVVLVAALVGGTLLGALGAVGAFTGDPSVRIPAQGPWAVLVAGDLSSADCDDDPAVAQSYLSEDVPSTSGGLLLATDARVADVERVVACVTRVVDPARVSVVQVEPAADQPA</sequence>
<evidence type="ECO:0000313" key="2">
    <source>
        <dbReference type="Proteomes" id="UP001317322"/>
    </source>
</evidence>
<accession>A0ABY5K594</accession>
<protein>
    <submittedName>
        <fullName evidence="1">Uncharacterized protein</fullName>
    </submittedName>
</protein>
<gene>
    <name evidence="1" type="ORF">NP075_00350</name>
</gene>
<dbReference type="EMBL" id="CP101989">
    <property type="protein sequence ID" value="UUI65233.1"/>
    <property type="molecule type" value="Genomic_DNA"/>
</dbReference>
<dbReference type="RefSeq" id="WP_227563729.1">
    <property type="nucleotide sequence ID" value="NZ_CP101989.1"/>
</dbReference>